<feature type="transmembrane region" description="Helical" evidence="1">
    <location>
        <begin position="90"/>
        <end position="107"/>
    </location>
</feature>
<dbReference type="RefSeq" id="WP_127823005.1">
    <property type="nucleotide sequence ID" value="NZ_RQSM01000003.1"/>
</dbReference>
<keyword evidence="1" id="KW-0472">Membrane</keyword>
<feature type="transmembrane region" description="Helical" evidence="1">
    <location>
        <begin position="113"/>
        <end position="132"/>
    </location>
</feature>
<name>A0A437U8R4_9FLAO</name>
<feature type="transmembrane region" description="Helical" evidence="1">
    <location>
        <begin position="245"/>
        <end position="264"/>
    </location>
</feature>
<protein>
    <submittedName>
        <fullName evidence="2">Uncharacterized protein</fullName>
    </submittedName>
</protein>
<feature type="transmembrane region" description="Helical" evidence="1">
    <location>
        <begin position="276"/>
        <end position="297"/>
    </location>
</feature>
<keyword evidence="1" id="KW-0812">Transmembrane</keyword>
<evidence type="ECO:0000313" key="3">
    <source>
        <dbReference type="Proteomes" id="UP000288951"/>
    </source>
</evidence>
<comment type="caution">
    <text evidence="2">The sequence shown here is derived from an EMBL/GenBank/DDBJ whole genome shotgun (WGS) entry which is preliminary data.</text>
</comment>
<keyword evidence="3" id="KW-1185">Reference proteome</keyword>
<proteinExistence type="predicted"/>
<feature type="transmembrane region" description="Helical" evidence="1">
    <location>
        <begin position="24"/>
        <end position="45"/>
    </location>
</feature>
<sequence length="310" mass="36899">MIKLEIEYFKIQFKLFNRQLKDSGISLQLAYPLLIIGFWLGGHYLFKTSPYAHLICFFYSLSICIYLSDKERNSFLKTTFNKLEYRKIRILENIIFNLPIFILLILNHCYLEILILLLSCFLFVFISFKKCYNTTIPTPFSKNPFEFSIGFRKKIWTYPLFLFLAIMAMKVRNLNLGIVATIGPIVVSYSYYLMMEPDYFIWIHQFSSKEFLKYKIYQAIKNSLLLSIILLLSISLYFYQSLDKILFAYGLAILFFCLIIIIKYASYPNKIGFPQIILITFCIYLPPLLLVFIPYFYKKAYQKINKFLYD</sequence>
<feature type="transmembrane region" description="Helical" evidence="1">
    <location>
        <begin position="51"/>
        <end position="69"/>
    </location>
</feature>
<reference evidence="2" key="1">
    <citation type="submission" date="2018-12" db="EMBL/GenBank/DDBJ databases">
        <title>Draft genome sequence of Flaovobacterium columnare ARS1 isolated from channel catfish in Alabama.</title>
        <authorList>
            <person name="Cai W."/>
            <person name="Arias C."/>
        </authorList>
    </citation>
    <scope>NUCLEOTIDE SEQUENCE [LARGE SCALE GENOMIC DNA]</scope>
    <source>
        <strain evidence="2">ARS1</strain>
    </source>
</reference>
<dbReference type="AlphaFoldDB" id="A0A437U8R4"/>
<dbReference type="Proteomes" id="UP000288951">
    <property type="component" value="Unassembled WGS sequence"/>
</dbReference>
<accession>A0A437U8R4</accession>
<dbReference type="EMBL" id="RQSM01000003">
    <property type="protein sequence ID" value="RVU90019.1"/>
    <property type="molecule type" value="Genomic_DNA"/>
</dbReference>
<feature type="transmembrane region" description="Helical" evidence="1">
    <location>
        <begin position="216"/>
        <end position="239"/>
    </location>
</feature>
<evidence type="ECO:0000256" key="1">
    <source>
        <dbReference type="SAM" id="Phobius"/>
    </source>
</evidence>
<evidence type="ECO:0000313" key="2">
    <source>
        <dbReference type="EMBL" id="RVU90019.1"/>
    </source>
</evidence>
<organism evidence="2 3">
    <name type="scientific">Flavobacterium columnare</name>
    <dbReference type="NCBI Taxonomy" id="996"/>
    <lineage>
        <taxon>Bacteria</taxon>
        <taxon>Pseudomonadati</taxon>
        <taxon>Bacteroidota</taxon>
        <taxon>Flavobacteriia</taxon>
        <taxon>Flavobacteriales</taxon>
        <taxon>Flavobacteriaceae</taxon>
        <taxon>Flavobacterium</taxon>
    </lineage>
</organism>
<gene>
    <name evidence="2" type="ORF">EH230_03435</name>
</gene>
<feature type="transmembrane region" description="Helical" evidence="1">
    <location>
        <begin position="177"/>
        <end position="195"/>
    </location>
</feature>
<keyword evidence="1" id="KW-1133">Transmembrane helix</keyword>
<dbReference type="OrthoDB" id="793362at2"/>